<dbReference type="GO" id="GO:0003713">
    <property type="term" value="F:transcription coactivator activity"/>
    <property type="evidence" value="ECO:0007669"/>
    <property type="project" value="TreeGrafter"/>
</dbReference>
<evidence type="ECO:0000256" key="2">
    <source>
        <dbReference type="ARBA" id="ARBA00013184"/>
    </source>
</evidence>
<comment type="subcellular location">
    <subcellularLocation>
        <location evidence="1">Nucleus</location>
    </subcellularLocation>
</comment>
<keyword evidence="8" id="KW-0805">Transcription regulation</keyword>
<evidence type="ECO:0000256" key="1">
    <source>
        <dbReference type="ARBA" id="ARBA00004123"/>
    </source>
</evidence>
<keyword evidence="6 12" id="KW-0862">Zinc</keyword>
<comment type="catalytic activity">
    <reaction evidence="11">
        <text>L-lysyl-[protein] + acetyl-CoA = N(6)-acetyl-L-lysyl-[protein] + CoA + H(+)</text>
        <dbReference type="Rhea" id="RHEA:45948"/>
        <dbReference type="Rhea" id="RHEA-COMP:9752"/>
        <dbReference type="Rhea" id="RHEA-COMP:10731"/>
        <dbReference type="ChEBI" id="CHEBI:15378"/>
        <dbReference type="ChEBI" id="CHEBI:29969"/>
        <dbReference type="ChEBI" id="CHEBI:57287"/>
        <dbReference type="ChEBI" id="CHEBI:57288"/>
        <dbReference type="ChEBI" id="CHEBI:61930"/>
        <dbReference type="EC" id="2.3.1.48"/>
    </reaction>
</comment>
<dbReference type="EC" id="2.3.1.48" evidence="2"/>
<evidence type="ECO:0000256" key="7">
    <source>
        <dbReference type="ARBA" id="ARBA00022853"/>
    </source>
</evidence>
<keyword evidence="3" id="KW-0808">Transferase</keyword>
<gene>
    <name evidence="14" type="ORF">PENTCL1PPCAC_10535</name>
</gene>
<protein>
    <recommendedName>
        <fullName evidence="2">histone acetyltransferase</fullName>
        <ecNumber evidence="2">2.3.1.48</ecNumber>
    </recommendedName>
</protein>
<evidence type="ECO:0000256" key="4">
    <source>
        <dbReference type="ARBA" id="ARBA00022723"/>
    </source>
</evidence>
<feature type="domain" description="TAZ-type" evidence="13">
    <location>
        <begin position="17"/>
        <end position="103"/>
    </location>
</feature>
<dbReference type="GO" id="GO:0045944">
    <property type="term" value="P:positive regulation of transcription by RNA polymerase II"/>
    <property type="evidence" value="ECO:0007669"/>
    <property type="project" value="TreeGrafter"/>
</dbReference>
<dbReference type="PANTHER" id="PTHR13808:SF1">
    <property type="entry name" value="HISTONE ACETYLTRANSFERASE"/>
    <property type="match status" value="1"/>
</dbReference>
<dbReference type="AlphaFoldDB" id="A0AAV5T013"/>
<keyword evidence="5 12" id="KW-0863">Zinc-finger</keyword>
<dbReference type="InterPro" id="IPR013178">
    <property type="entry name" value="Histone_AcTrfase_Rtt109/CBP"/>
</dbReference>
<keyword evidence="4 12" id="KW-0479">Metal-binding</keyword>
<reference evidence="14" key="1">
    <citation type="submission" date="2023-10" db="EMBL/GenBank/DDBJ databases">
        <title>Genome assembly of Pristionchus species.</title>
        <authorList>
            <person name="Yoshida K."/>
            <person name="Sommer R.J."/>
        </authorList>
    </citation>
    <scope>NUCLEOTIDE SEQUENCE</scope>
    <source>
        <strain evidence="14">RS0144</strain>
    </source>
</reference>
<dbReference type="SMART" id="SM00551">
    <property type="entry name" value="ZnF_TAZ"/>
    <property type="match status" value="1"/>
</dbReference>
<sequence>SLLSLVQFIDMAQQWSPEEKRKLIQQQLVLLLHAHKCKKRFEENPNRPPCTLPYCTMKKNMFIHMPTCFFGKTCPYAHCASSRQIIHHRKNCQRLDCGVCGPLVRVQNYVHPPPRSHG</sequence>
<evidence type="ECO:0000256" key="3">
    <source>
        <dbReference type="ARBA" id="ARBA00022679"/>
    </source>
</evidence>
<evidence type="ECO:0000256" key="8">
    <source>
        <dbReference type="ARBA" id="ARBA00023015"/>
    </source>
</evidence>
<evidence type="ECO:0000256" key="11">
    <source>
        <dbReference type="ARBA" id="ARBA00048017"/>
    </source>
</evidence>
<dbReference type="Gene3D" id="1.20.1020.10">
    <property type="entry name" value="TAZ domain"/>
    <property type="match status" value="1"/>
</dbReference>
<keyword evidence="7" id="KW-0156">Chromatin regulator</keyword>
<accession>A0AAV5T013</accession>
<keyword evidence="15" id="KW-1185">Reference proteome</keyword>
<dbReference type="InterPro" id="IPR035898">
    <property type="entry name" value="TAZ_dom_sf"/>
</dbReference>
<keyword evidence="10" id="KW-0539">Nucleus</keyword>
<dbReference type="PANTHER" id="PTHR13808">
    <property type="entry name" value="CBP/P300-RELATED"/>
    <property type="match status" value="1"/>
</dbReference>
<comment type="caution">
    <text evidence="14">The sequence shown here is derived from an EMBL/GenBank/DDBJ whole genome shotgun (WGS) entry which is preliminary data.</text>
</comment>
<evidence type="ECO:0000259" key="13">
    <source>
        <dbReference type="PROSITE" id="PS50134"/>
    </source>
</evidence>
<evidence type="ECO:0000256" key="9">
    <source>
        <dbReference type="ARBA" id="ARBA00023163"/>
    </source>
</evidence>
<dbReference type="InterPro" id="IPR000197">
    <property type="entry name" value="Znf_TAZ"/>
</dbReference>
<evidence type="ECO:0000313" key="14">
    <source>
        <dbReference type="EMBL" id="GMS88360.1"/>
    </source>
</evidence>
<dbReference type="PROSITE" id="PS50134">
    <property type="entry name" value="ZF_TAZ"/>
    <property type="match status" value="1"/>
</dbReference>
<keyword evidence="9" id="KW-0804">Transcription</keyword>
<dbReference type="GO" id="GO:0008270">
    <property type="term" value="F:zinc ion binding"/>
    <property type="evidence" value="ECO:0007669"/>
    <property type="project" value="UniProtKB-KW"/>
</dbReference>
<evidence type="ECO:0000313" key="15">
    <source>
        <dbReference type="Proteomes" id="UP001432027"/>
    </source>
</evidence>
<feature type="zinc finger region" description="TAZ-type" evidence="12">
    <location>
        <begin position="17"/>
        <end position="103"/>
    </location>
</feature>
<organism evidence="14 15">
    <name type="scientific">Pristionchus entomophagus</name>
    <dbReference type="NCBI Taxonomy" id="358040"/>
    <lineage>
        <taxon>Eukaryota</taxon>
        <taxon>Metazoa</taxon>
        <taxon>Ecdysozoa</taxon>
        <taxon>Nematoda</taxon>
        <taxon>Chromadorea</taxon>
        <taxon>Rhabditida</taxon>
        <taxon>Rhabditina</taxon>
        <taxon>Diplogasteromorpha</taxon>
        <taxon>Diplogasteroidea</taxon>
        <taxon>Neodiplogasteridae</taxon>
        <taxon>Pristionchus</taxon>
    </lineage>
</organism>
<proteinExistence type="predicted"/>
<dbReference type="SUPFAM" id="SSF57933">
    <property type="entry name" value="TAZ domain"/>
    <property type="match status" value="1"/>
</dbReference>
<name>A0AAV5T013_9BILA</name>
<dbReference type="GO" id="GO:0031490">
    <property type="term" value="F:chromatin DNA binding"/>
    <property type="evidence" value="ECO:0007669"/>
    <property type="project" value="TreeGrafter"/>
</dbReference>
<dbReference type="GO" id="GO:0005667">
    <property type="term" value="C:transcription regulator complex"/>
    <property type="evidence" value="ECO:0007669"/>
    <property type="project" value="TreeGrafter"/>
</dbReference>
<evidence type="ECO:0000256" key="12">
    <source>
        <dbReference type="PROSITE-ProRule" id="PRU00203"/>
    </source>
</evidence>
<feature type="non-terminal residue" evidence="14">
    <location>
        <position position="1"/>
    </location>
</feature>
<dbReference type="GO" id="GO:0004402">
    <property type="term" value="F:histone acetyltransferase activity"/>
    <property type="evidence" value="ECO:0007669"/>
    <property type="project" value="InterPro"/>
</dbReference>
<dbReference type="GO" id="GO:0000123">
    <property type="term" value="C:histone acetyltransferase complex"/>
    <property type="evidence" value="ECO:0007669"/>
    <property type="project" value="TreeGrafter"/>
</dbReference>
<evidence type="ECO:0000256" key="10">
    <source>
        <dbReference type="ARBA" id="ARBA00023242"/>
    </source>
</evidence>
<dbReference type="Proteomes" id="UP001432027">
    <property type="component" value="Unassembled WGS sequence"/>
</dbReference>
<evidence type="ECO:0000256" key="5">
    <source>
        <dbReference type="ARBA" id="ARBA00022771"/>
    </source>
</evidence>
<dbReference type="Pfam" id="PF02135">
    <property type="entry name" value="zf-TAZ"/>
    <property type="match status" value="1"/>
</dbReference>
<dbReference type="EMBL" id="BTSX01000003">
    <property type="protein sequence ID" value="GMS88360.1"/>
    <property type="molecule type" value="Genomic_DNA"/>
</dbReference>
<dbReference type="GO" id="GO:0005634">
    <property type="term" value="C:nucleus"/>
    <property type="evidence" value="ECO:0007669"/>
    <property type="project" value="UniProtKB-SubCell"/>
</dbReference>
<evidence type="ECO:0000256" key="6">
    <source>
        <dbReference type="ARBA" id="ARBA00022833"/>
    </source>
</evidence>